<evidence type="ECO:0000256" key="1">
    <source>
        <dbReference type="ARBA" id="ARBA00022475"/>
    </source>
</evidence>
<dbReference type="GO" id="GO:0006106">
    <property type="term" value="P:fumarate metabolic process"/>
    <property type="evidence" value="ECO:0007669"/>
    <property type="project" value="InterPro"/>
</dbReference>
<comment type="caution">
    <text evidence="6">The sequence shown here is derived from an EMBL/GenBank/DDBJ whole genome shotgun (WGS) entry which is preliminary data.</text>
</comment>
<feature type="transmembrane region" description="Helical" evidence="5">
    <location>
        <begin position="96"/>
        <end position="114"/>
    </location>
</feature>
<keyword evidence="7" id="KW-1185">Reference proteome</keyword>
<keyword evidence="2 5" id="KW-0812">Transmembrane</keyword>
<dbReference type="Pfam" id="PF02313">
    <property type="entry name" value="Fumarate_red_D"/>
    <property type="match status" value="1"/>
</dbReference>
<name>A0A1X3D4E8_9NEIS</name>
<dbReference type="SUPFAM" id="SSF81343">
    <property type="entry name" value="Fumarate reductase respiratory complex transmembrane subunits"/>
    <property type="match status" value="1"/>
</dbReference>
<reference evidence="7" key="1">
    <citation type="submission" date="2017-01" db="EMBL/GenBank/DDBJ databases">
        <authorList>
            <person name="Wolfgang W.J."/>
            <person name="Cole J."/>
            <person name="Wroblewski D."/>
            <person name="Mcginnis J."/>
            <person name="Musser K.A."/>
        </authorList>
    </citation>
    <scope>NUCLEOTIDE SEQUENCE [LARGE SCALE GENOMIC DNA]</scope>
    <source>
        <strain evidence="7">DSM 19151</strain>
    </source>
</reference>
<evidence type="ECO:0000313" key="7">
    <source>
        <dbReference type="Proteomes" id="UP000193118"/>
    </source>
</evidence>
<protein>
    <submittedName>
        <fullName evidence="6">Fumarate reductase subunit D</fullName>
    </submittedName>
</protein>
<dbReference type="InterPro" id="IPR034804">
    <property type="entry name" value="SQR/QFR_C/D"/>
</dbReference>
<evidence type="ECO:0000256" key="5">
    <source>
        <dbReference type="SAM" id="Phobius"/>
    </source>
</evidence>
<dbReference type="Proteomes" id="UP000193118">
    <property type="component" value="Unassembled WGS sequence"/>
</dbReference>
<dbReference type="InterPro" id="IPR003418">
    <property type="entry name" value="Fumarate_red_D"/>
</dbReference>
<dbReference type="NCBIfam" id="NF003977">
    <property type="entry name" value="PRK05470.1-1"/>
    <property type="match status" value="1"/>
</dbReference>
<dbReference type="STRING" id="194197.BWD09_10560"/>
<evidence type="ECO:0000256" key="3">
    <source>
        <dbReference type="ARBA" id="ARBA00022989"/>
    </source>
</evidence>
<dbReference type="AlphaFoldDB" id="A0A1X3D4E8"/>
<feature type="transmembrane region" description="Helical" evidence="5">
    <location>
        <begin position="59"/>
        <end position="76"/>
    </location>
</feature>
<evidence type="ECO:0000256" key="4">
    <source>
        <dbReference type="ARBA" id="ARBA00023136"/>
    </source>
</evidence>
<sequence length="115" mass="13012">MSNKHMKPLYWGIFSAGGTVAALILAPVLVVLCLLLPFGILGSPADFYDSVHGFVSNKLVYLVLCAVVFTILWHGVHRFYYILHDMHVHVGNRTRLGFYAFAVVMFVFTLFKGWF</sequence>
<gene>
    <name evidence="6" type="ORF">BWD09_10560</name>
</gene>
<keyword evidence="3 5" id="KW-1133">Transmembrane helix</keyword>
<accession>A0A1X3D4E8</accession>
<dbReference type="Gene3D" id="1.20.1300.10">
    <property type="entry name" value="Fumarate reductase/succinate dehydrogenase, transmembrane subunit"/>
    <property type="match status" value="1"/>
</dbReference>
<keyword evidence="1" id="KW-1003">Cell membrane</keyword>
<dbReference type="EMBL" id="MTBO01000036">
    <property type="protein sequence ID" value="OSI14407.1"/>
    <property type="molecule type" value="Genomic_DNA"/>
</dbReference>
<organism evidence="6 7">
    <name type="scientific">Neisseria dentiae</name>
    <dbReference type="NCBI Taxonomy" id="194197"/>
    <lineage>
        <taxon>Bacteria</taxon>
        <taxon>Pseudomonadati</taxon>
        <taxon>Pseudomonadota</taxon>
        <taxon>Betaproteobacteria</taxon>
        <taxon>Neisseriales</taxon>
        <taxon>Neisseriaceae</taxon>
        <taxon>Neisseria</taxon>
    </lineage>
</organism>
<feature type="transmembrane region" description="Helical" evidence="5">
    <location>
        <begin position="12"/>
        <end position="39"/>
    </location>
</feature>
<evidence type="ECO:0000256" key="2">
    <source>
        <dbReference type="ARBA" id="ARBA00022692"/>
    </source>
</evidence>
<dbReference type="GO" id="GO:0016020">
    <property type="term" value="C:membrane"/>
    <property type="evidence" value="ECO:0007669"/>
    <property type="project" value="InterPro"/>
</dbReference>
<keyword evidence="4 5" id="KW-0472">Membrane</keyword>
<proteinExistence type="predicted"/>
<evidence type="ECO:0000313" key="6">
    <source>
        <dbReference type="EMBL" id="OSI14407.1"/>
    </source>
</evidence>